<gene>
    <name evidence="7" type="ORF">E7Z59_03765</name>
</gene>
<dbReference type="AlphaFoldDB" id="A0A4S3M2T9"/>
<keyword evidence="4" id="KW-0472">Membrane</keyword>
<evidence type="ECO:0000256" key="4">
    <source>
        <dbReference type="ARBA" id="ARBA00023136"/>
    </source>
</evidence>
<evidence type="ECO:0000313" key="8">
    <source>
        <dbReference type="Proteomes" id="UP000305939"/>
    </source>
</evidence>
<evidence type="ECO:0000259" key="6">
    <source>
        <dbReference type="Pfam" id="PF07980"/>
    </source>
</evidence>
<comment type="caution">
    <text evidence="7">The sequence shown here is derived from an EMBL/GenBank/DDBJ whole genome shotgun (WGS) entry which is preliminary data.</text>
</comment>
<dbReference type="InterPro" id="IPR011990">
    <property type="entry name" value="TPR-like_helical_dom_sf"/>
</dbReference>
<keyword evidence="5" id="KW-0998">Cell outer membrane</keyword>
<feature type="domain" description="RagB/SusD" evidence="6">
    <location>
        <begin position="330"/>
        <end position="412"/>
    </location>
</feature>
<keyword evidence="3" id="KW-0732">Signal</keyword>
<organism evidence="7 8">
    <name type="scientific">Robertkochia marina</name>
    <dbReference type="NCBI Taxonomy" id="1227945"/>
    <lineage>
        <taxon>Bacteria</taxon>
        <taxon>Pseudomonadati</taxon>
        <taxon>Bacteroidota</taxon>
        <taxon>Flavobacteriia</taxon>
        <taxon>Flavobacteriales</taxon>
        <taxon>Flavobacteriaceae</taxon>
        <taxon>Robertkochia</taxon>
    </lineage>
</organism>
<evidence type="ECO:0000256" key="2">
    <source>
        <dbReference type="ARBA" id="ARBA00006275"/>
    </source>
</evidence>
<dbReference type="Proteomes" id="UP000305939">
    <property type="component" value="Unassembled WGS sequence"/>
</dbReference>
<protein>
    <submittedName>
        <fullName evidence="7">RagB/SusD family nutrient uptake outer membrane protein</fullName>
    </submittedName>
</protein>
<evidence type="ECO:0000313" key="7">
    <source>
        <dbReference type="EMBL" id="THD69454.1"/>
    </source>
</evidence>
<sequence>MKITKHIRIKLQRIVLAGAALVATSCTFDEQIDPNGPSLQGVLTNATSRQLNEMVVGVEARMRNSMGIQTTGSGTMARELYLFDADPRNTEDLLGKNGTSLDNNSFYSTAPWAARYRSIKNANILIEAALNTESISAEEASGYIGFAKTIKAYELIQILKSYNRARIDVADPENLGPILEFGEAMDNVRLMLDEALSDINAAGDAFTFELAGFDGYDTPAGFAEFNRAVAALAAVYDGDGQAALTALSNSYFDLNGDFNMGPKHVFSQAGGDLTNPLFKIVNNNGDQIIVHDSWINEAEAGDERVDLKTVIRANPTSQDGLNGAYQTALYETNESPVDILRNEELILLYAEANILTGNTGEAATALNVIRNEWGLPNTSASAEPGLIDELLNQRRYSLWCENHRMFDLRRYGRGDDLPIDRAGDQIFNVLPVPLTENE</sequence>
<dbReference type="Pfam" id="PF07980">
    <property type="entry name" value="SusD_RagB"/>
    <property type="match status" value="1"/>
</dbReference>
<comment type="similarity">
    <text evidence="2">Belongs to the SusD family.</text>
</comment>
<evidence type="ECO:0000256" key="5">
    <source>
        <dbReference type="ARBA" id="ARBA00023237"/>
    </source>
</evidence>
<proteinExistence type="inferred from homology"/>
<evidence type="ECO:0000256" key="3">
    <source>
        <dbReference type="ARBA" id="ARBA00022729"/>
    </source>
</evidence>
<dbReference type="RefSeq" id="WP_136334944.1">
    <property type="nucleotide sequence ID" value="NZ_QXMP01000001.1"/>
</dbReference>
<dbReference type="Gene3D" id="1.25.40.390">
    <property type="match status" value="2"/>
</dbReference>
<dbReference type="GO" id="GO:0009279">
    <property type="term" value="C:cell outer membrane"/>
    <property type="evidence" value="ECO:0007669"/>
    <property type="project" value="UniProtKB-SubCell"/>
</dbReference>
<name>A0A4S3M2T9_9FLAO</name>
<reference evidence="7 8" key="1">
    <citation type="submission" date="2019-04" db="EMBL/GenBank/DDBJ databases">
        <title>Draft genome sequence of Robertkochia marina CC-AMO-30D.</title>
        <authorList>
            <person name="Hameed A."/>
            <person name="Lin S.-Y."/>
            <person name="Shahina M."/>
            <person name="Lai W.-A."/>
            <person name="Young C.-C."/>
        </authorList>
    </citation>
    <scope>NUCLEOTIDE SEQUENCE [LARGE SCALE GENOMIC DNA]</scope>
    <source>
        <strain evidence="7 8">CC-AMO-30D</strain>
    </source>
</reference>
<accession>A0A4S3M2T9</accession>
<dbReference type="InterPro" id="IPR012944">
    <property type="entry name" value="SusD_RagB_dom"/>
</dbReference>
<evidence type="ECO:0000256" key="1">
    <source>
        <dbReference type="ARBA" id="ARBA00004442"/>
    </source>
</evidence>
<dbReference type="OrthoDB" id="9794888at2"/>
<dbReference type="PROSITE" id="PS51257">
    <property type="entry name" value="PROKAR_LIPOPROTEIN"/>
    <property type="match status" value="1"/>
</dbReference>
<dbReference type="SUPFAM" id="SSF48452">
    <property type="entry name" value="TPR-like"/>
    <property type="match status" value="1"/>
</dbReference>
<keyword evidence="8" id="KW-1185">Reference proteome</keyword>
<dbReference type="EMBL" id="SSMC01000001">
    <property type="protein sequence ID" value="THD69454.1"/>
    <property type="molecule type" value="Genomic_DNA"/>
</dbReference>
<comment type="subcellular location">
    <subcellularLocation>
        <location evidence="1">Cell outer membrane</location>
    </subcellularLocation>
</comment>